<dbReference type="AlphaFoldDB" id="A0A564YA59"/>
<reference evidence="1 2" key="1">
    <citation type="submission" date="2019-07" db="EMBL/GenBank/DDBJ databases">
        <authorList>
            <person name="Jastrzebski P J."/>
            <person name="Paukszto L."/>
            <person name="Jastrzebski P J."/>
        </authorList>
    </citation>
    <scope>NUCLEOTIDE SEQUENCE [LARGE SCALE GENOMIC DNA]</scope>
    <source>
        <strain evidence="1 2">WMS-il1</strain>
    </source>
</reference>
<dbReference type="Proteomes" id="UP000321570">
    <property type="component" value="Unassembled WGS sequence"/>
</dbReference>
<proteinExistence type="predicted"/>
<evidence type="ECO:0000313" key="2">
    <source>
        <dbReference type="Proteomes" id="UP000321570"/>
    </source>
</evidence>
<sequence>KETEELILAKPFSPSDEIVSEVAAQDVIKVALLYHQELICSQTYVPWSHINLNLAGSNRVIYNLILVYLLSKWLEVKPIKAFSWHSKIRAYQN</sequence>
<accession>A0A564YA59</accession>
<keyword evidence="2" id="KW-1185">Reference proteome</keyword>
<evidence type="ECO:0000313" key="1">
    <source>
        <dbReference type="EMBL" id="VUZ44141.1"/>
    </source>
</evidence>
<gene>
    <name evidence="1" type="ORF">WMSIL1_LOCUS4497</name>
</gene>
<dbReference type="EMBL" id="CABIJS010000123">
    <property type="protein sequence ID" value="VUZ44141.1"/>
    <property type="molecule type" value="Genomic_DNA"/>
</dbReference>
<protein>
    <submittedName>
        <fullName evidence="1">Uncharacterized protein</fullName>
    </submittedName>
</protein>
<name>A0A564YA59_HYMDI</name>
<organism evidence="1 2">
    <name type="scientific">Hymenolepis diminuta</name>
    <name type="common">Rat tapeworm</name>
    <dbReference type="NCBI Taxonomy" id="6216"/>
    <lineage>
        <taxon>Eukaryota</taxon>
        <taxon>Metazoa</taxon>
        <taxon>Spiralia</taxon>
        <taxon>Lophotrochozoa</taxon>
        <taxon>Platyhelminthes</taxon>
        <taxon>Cestoda</taxon>
        <taxon>Eucestoda</taxon>
        <taxon>Cyclophyllidea</taxon>
        <taxon>Hymenolepididae</taxon>
        <taxon>Hymenolepis</taxon>
    </lineage>
</organism>
<feature type="non-terminal residue" evidence="1">
    <location>
        <position position="1"/>
    </location>
</feature>